<dbReference type="EMBL" id="MCGE01000010">
    <property type="protein sequence ID" value="ORZ17147.1"/>
    <property type="molecule type" value="Genomic_DNA"/>
</dbReference>
<gene>
    <name evidence="2" type="ORF">BCR42DRAFT_491062</name>
</gene>
<dbReference type="AlphaFoldDB" id="A0A1X2IK36"/>
<feature type="chain" id="PRO_5013185571" evidence="1">
    <location>
        <begin position="23"/>
        <end position="114"/>
    </location>
</feature>
<evidence type="ECO:0000313" key="2">
    <source>
        <dbReference type="EMBL" id="ORZ17147.1"/>
    </source>
</evidence>
<keyword evidence="3" id="KW-1185">Reference proteome</keyword>
<reference evidence="2 3" key="1">
    <citation type="submission" date="2016-07" db="EMBL/GenBank/DDBJ databases">
        <title>Pervasive Adenine N6-methylation of Active Genes in Fungi.</title>
        <authorList>
            <consortium name="DOE Joint Genome Institute"/>
            <person name="Mondo S.J."/>
            <person name="Dannebaum R.O."/>
            <person name="Kuo R.C."/>
            <person name="Labutti K."/>
            <person name="Haridas S."/>
            <person name="Kuo A."/>
            <person name="Salamov A."/>
            <person name="Ahrendt S.R."/>
            <person name="Lipzen A."/>
            <person name="Sullivan W."/>
            <person name="Andreopoulos W.B."/>
            <person name="Clum A."/>
            <person name="Lindquist E."/>
            <person name="Daum C."/>
            <person name="Ramamoorthy G.K."/>
            <person name="Gryganskyi A."/>
            <person name="Culley D."/>
            <person name="Magnuson J.K."/>
            <person name="James T.Y."/>
            <person name="O'Malley M.A."/>
            <person name="Stajich J.E."/>
            <person name="Spatafora J.W."/>
            <person name="Visel A."/>
            <person name="Grigoriev I.V."/>
        </authorList>
    </citation>
    <scope>NUCLEOTIDE SEQUENCE [LARGE SCALE GENOMIC DNA]</scope>
    <source>
        <strain evidence="2 3">NRRL 1336</strain>
    </source>
</reference>
<dbReference type="Proteomes" id="UP000193560">
    <property type="component" value="Unassembled WGS sequence"/>
</dbReference>
<evidence type="ECO:0000313" key="3">
    <source>
        <dbReference type="Proteomes" id="UP000193560"/>
    </source>
</evidence>
<comment type="caution">
    <text evidence="2">The sequence shown here is derived from an EMBL/GenBank/DDBJ whole genome shotgun (WGS) entry which is preliminary data.</text>
</comment>
<organism evidence="2 3">
    <name type="scientific">Absidia repens</name>
    <dbReference type="NCBI Taxonomy" id="90262"/>
    <lineage>
        <taxon>Eukaryota</taxon>
        <taxon>Fungi</taxon>
        <taxon>Fungi incertae sedis</taxon>
        <taxon>Mucoromycota</taxon>
        <taxon>Mucoromycotina</taxon>
        <taxon>Mucoromycetes</taxon>
        <taxon>Mucorales</taxon>
        <taxon>Cunninghamellaceae</taxon>
        <taxon>Absidia</taxon>
    </lineage>
</organism>
<feature type="signal peptide" evidence="1">
    <location>
        <begin position="1"/>
        <end position="22"/>
    </location>
</feature>
<accession>A0A1X2IK36</accession>
<proteinExistence type="predicted"/>
<sequence length="114" mass="13292">MYKYQFWRIIVLALGMMVLTNGSVSVSYQKKNPHPFLHLLDFGQPSTIIYWLGNKAKRQKYISPIINYYGLIHTMKAKSIKVPKSNNVTMAGYIDDRRIYEKLIFHIGLPTQLL</sequence>
<protein>
    <submittedName>
        <fullName evidence="2">Uncharacterized protein</fullName>
    </submittedName>
</protein>
<keyword evidence="1" id="KW-0732">Signal</keyword>
<evidence type="ECO:0000256" key="1">
    <source>
        <dbReference type="SAM" id="SignalP"/>
    </source>
</evidence>
<name>A0A1X2IK36_9FUNG</name>